<protein>
    <submittedName>
        <fullName evidence="2">Uncharacterized protein</fullName>
    </submittedName>
</protein>
<evidence type="ECO:0000313" key="2">
    <source>
        <dbReference type="EMBL" id="DAD91722.1"/>
    </source>
</evidence>
<keyword evidence="1" id="KW-0472">Membrane</keyword>
<feature type="transmembrane region" description="Helical" evidence="1">
    <location>
        <begin position="12"/>
        <end position="28"/>
    </location>
</feature>
<keyword evidence="1" id="KW-0812">Transmembrane</keyword>
<dbReference type="EMBL" id="BK015120">
    <property type="protein sequence ID" value="DAD91722.1"/>
    <property type="molecule type" value="Genomic_DNA"/>
</dbReference>
<sequence>MHHFIIDFSFHLFHISVPLSFLSYFITLNPT</sequence>
<evidence type="ECO:0000256" key="1">
    <source>
        <dbReference type="SAM" id="Phobius"/>
    </source>
</evidence>
<organism evidence="2">
    <name type="scientific">Phage sp. ctv3H3</name>
    <dbReference type="NCBI Taxonomy" id="2826753"/>
    <lineage>
        <taxon>Viruses</taxon>
    </lineage>
</organism>
<name>A0A8S5NBU0_9VIRU</name>
<reference evidence="2" key="1">
    <citation type="journal article" date="2021" name="Proc. Natl. Acad. Sci. U.S.A.">
        <title>A Catalog of Tens of Thousands of Viruses from Human Metagenomes Reveals Hidden Associations with Chronic Diseases.</title>
        <authorList>
            <person name="Tisza M.J."/>
            <person name="Buck C.B."/>
        </authorList>
    </citation>
    <scope>NUCLEOTIDE SEQUENCE</scope>
    <source>
        <strain evidence="2">Ctv3H3</strain>
    </source>
</reference>
<keyword evidence="1" id="KW-1133">Transmembrane helix</keyword>
<accession>A0A8S5NBU0</accession>
<proteinExistence type="predicted"/>